<evidence type="ECO:0000256" key="2">
    <source>
        <dbReference type="ARBA" id="ARBA00022448"/>
    </source>
</evidence>
<evidence type="ECO:0000256" key="8">
    <source>
        <dbReference type="PROSITE-ProRule" id="PRU01360"/>
    </source>
</evidence>
<dbReference type="Gene3D" id="2.60.40.1120">
    <property type="entry name" value="Carboxypeptidase-like, regulatory domain"/>
    <property type="match status" value="1"/>
</dbReference>
<keyword evidence="3 8" id="KW-1134">Transmembrane beta strand</keyword>
<keyword evidence="5 9" id="KW-0798">TonB box</keyword>
<dbReference type="SUPFAM" id="SSF49464">
    <property type="entry name" value="Carboxypeptidase regulatory domain-like"/>
    <property type="match status" value="1"/>
</dbReference>
<feature type="domain" description="TonB-dependent receptor plug" evidence="12">
    <location>
        <begin position="117"/>
        <end position="221"/>
    </location>
</feature>
<evidence type="ECO:0000256" key="6">
    <source>
        <dbReference type="ARBA" id="ARBA00023136"/>
    </source>
</evidence>
<evidence type="ECO:0000256" key="9">
    <source>
        <dbReference type="RuleBase" id="RU003357"/>
    </source>
</evidence>
<comment type="similarity">
    <text evidence="8 9">Belongs to the TonB-dependent receptor family.</text>
</comment>
<dbReference type="SUPFAM" id="SSF56935">
    <property type="entry name" value="Porins"/>
    <property type="match status" value="1"/>
</dbReference>
<feature type="signal peptide" evidence="10">
    <location>
        <begin position="1"/>
        <end position="21"/>
    </location>
</feature>
<keyword evidence="4 8" id="KW-0812">Transmembrane</keyword>
<protein>
    <submittedName>
        <fullName evidence="13">TonB-linked outer membrane protein, SusC/RagA family</fullName>
    </submittedName>
</protein>
<organism evidence="13 14">
    <name type="scientific">Marivirga sericea</name>
    <dbReference type="NCBI Taxonomy" id="1028"/>
    <lineage>
        <taxon>Bacteria</taxon>
        <taxon>Pseudomonadati</taxon>
        <taxon>Bacteroidota</taxon>
        <taxon>Cytophagia</taxon>
        <taxon>Cytophagales</taxon>
        <taxon>Marivirgaceae</taxon>
        <taxon>Marivirga</taxon>
    </lineage>
</organism>
<evidence type="ECO:0000256" key="1">
    <source>
        <dbReference type="ARBA" id="ARBA00004571"/>
    </source>
</evidence>
<proteinExistence type="inferred from homology"/>
<reference evidence="14" key="1">
    <citation type="submission" date="2017-04" db="EMBL/GenBank/DDBJ databases">
        <authorList>
            <person name="Varghese N."/>
            <person name="Submissions S."/>
        </authorList>
    </citation>
    <scope>NUCLEOTIDE SEQUENCE [LARGE SCALE GENOMIC DNA]</scope>
    <source>
        <strain evidence="14">DSM 4125</strain>
    </source>
</reference>
<dbReference type="InterPro" id="IPR012910">
    <property type="entry name" value="Plug_dom"/>
</dbReference>
<keyword evidence="7 8" id="KW-0998">Cell outer membrane</keyword>
<comment type="subcellular location">
    <subcellularLocation>
        <location evidence="1 8">Cell outer membrane</location>
        <topology evidence="1 8">Multi-pass membrane protein</topology>
    </subcellularLocation>
</comment>
<keyword evidence="14" id="KW-1185">Reference proteome</keyword>
<dbReference type="Pfam" id="PF00593">
    <property type="entry name" value="TonB_dep_Rec_b-barrel"/>
    <property type="match status" value="1"/>
</dbReference>
<evidence type="ECO:0000259" key="12">
    <source>
        <dbReference type="Pfam" id="PF07715"/>
    </source>
</evidence>
<gene>
    <name evidence="13" type="ORF">SAMN05661096_00250</name>
</gene>
<dbReference type="NCBIfam" id="TIGR04056">
    <property type="entry name" value="OMP_RagA_SusC"/>
    <property type="match status" value="1"/>
</dbReference>
<dbReference type="Pfam" id="PF07715">
    <property type="entry name" value="Plug"/>
    <property type="match status" value="1"/>
</dbReference>
<dbReference type="Pfam" id="PF13715">
    <property type="entry name" value="CarbopepD_reg_2"/>
    <property type="match status" value="1"/>
</dbReference>
<dbReference type="PROSITE" id="PS00018">
    <property type="entry name" value="EF_HAND_1"/>
    <property type="match status" value="1"/>
</dbReference>
<feature type="domain" description="TonB-dependent receptor-like beta-barrel" evidence="11">
    <location>
        <begin position="395"/>
        <end position="981"/>
    </location>
</feature>
<sequence>MTMKHFLTLFLLILCTFSGIAQDRTVSGVVTDEKDQPLPGVNIMIVGTSSGTTTDFDGNYKLSVDDNAVLRYSFIGYTTTTANVNGRSVIDIKMQSDFESLSEVVVVGYGSQKKSVASAAISTADVETMEKMSVPNVGRSLQGLVNGVSVSGVSGQPGNNPTILIRGVGSNSNNRPLVVIDGLQTQVENLNALSPSDIESIQVLKDAASTAIYGTRGANGVIVVKTKSGKPGQMSLNYNGSYFIQSAWETPQMLNAEQYVDIINEKYENGNTNLPLGFPERGTTPAFDTDWMDRLFTEGSIQNHNLSISKGTEKGHLFASMTYTGQEGIIAPEKSYFDRLTVRLNSETEVTDFITFGQNLAVTATRSSAIPENNEFGTPIADAIVYDPITPVFDNNSQFGFAQSPFVQKEYINPFSRIFINNSETSSEQIFGNAFLEIQPISWLKIKTDLGVNRYSQIVDNYSPAYQLTPAIFNPNSTVGNQSYSNFRWQWENYATATKEFGLHNIEAVLGSTAIRFTEKSFGASGQNLPVEAVENESLRYVNLTPDSSRRAYGGASAPRINSSIFFRTLYNYDEKYLATVSFRRDGSSNFGSEYRFVIFPSFSAGWVASEESFFAIPFVDFAKLRVSYGSNGSDNIGAFNYTSLVTFNSTYQFGDASNQTIYYGAAPASLSNPFVRWEESRQLDIGLETKLFNNQVSFELDYYRKVTDGLLIVNGATPIIGGNNPAFTNVGQIENSGFEFKVDYFKQVGEVDFGITLNGSTLKNIVTRVDGNEGFLNGYNWPVRNAFISRMEVGEPLFYFRGYQADGIFRNEAEVFSHINSEGDLLQPNAKPGDLRYIDVNGDGDINLDDWTNIGKPWADFTFGLNLTADYKGFDFNMLLAGQIGNQIYRTFERQDVVNNNYTTEWLDRWSESNPDGSYPRVNTGAVDPVANNYSPSSFYVEDGDFLRIKNLQIGYSLPKSLIEQAKIKKARIYFSVDNLLTLTGYSGFDPEIGVNNYNVSAAGIDRGFYPQTRNYGGGIQVSF</sequence>
<dbReference type="Proteomes" id="UP000193804">
    <property type="component" value="Unassembled WGS sequence"/>
</dbReference>
<dbReference type="STRING" id="1028.SAMN05661096_00250"/>
<evidence type="ECO:0000256" key="4">
    <source>
        <dbReference type="ARBA" id="ARBA00022692"/>
    </source>
</evidence>
<dbReference type="AlphaFoldDB" id="A0A1X7I5A7"/>
<dbReference type="NCBIfam" id="TIGR04057">
    <property type="entry name" value="SusC_RagA_signa"/>
    <property type="match status" value="1"/>
</dbReference>
<evidence type="ECO:0000256" key="10">
    <source>
        <dbReference type="SAM" id="SignalP"/>
    </source>
</evidence>
<evidence type="ECO:0000256" key="7">
    <source>
        <dbReference type="ARBA" id="ARBA00023237"/>
    </source>
</evidence>
<dbReference type="EMBL" id="FXAW01000001">
    <property type="protein sequence ID" value="SMG09715.1"/>
    <property type="molecule type" value="Genomic_DNA"/>
</dbReference>
<evidence type="ECO:0000313" key="13">
    <source>
        <dbReference type="EMBL" id="SMG09715.1"/>
    </source>
</evidence>
<dbReference type="InterPro" id="IPR023996">
    <property type="entry name" value="TonB-dep_OMP_SusC/RagA"/>
</dbReference>
<evidence type="ECO:0000256" key="3">
    <source>
        <dbReference type="ARBA" id="ARBA00022452"/>
    </source>
</evidence>
<name>A0A1X7I5A7_9BACT</name>
<dbReference type="InterPro" id="IPR023997">
    <property type="entry name" value="TonB-dep_OMP_SusC/RagA_CS"/>
</dbReference>
<keyword evidence="10" id="KW-0732">Signal</keyword>
<dbReference type="Gene3D" id="2.40.170.20">
    <property type="entry name" value="TonB-dependent receptor, beta-barrel domain"/>
    <property type="match status" value="1"/>
</dbReference>
<dbReference type="InterPro" id="IPR036942">
    <property type="entry name" value="Beta-barrel_TonB_sf"/>
</dbReference>
<dbReference type="OrthoDB" id="9768177at2"/>
<dbReference type="Gene3D" id="2.170.130.10">
    <property type="entry name" value="TonB-dependent receptor, plug domain"/>
    <property type="match status" value="1"/>
</dbReference>
<evidence type="ECO:0000313" key="14">
    <source>
        <dbReference type="Proteomes" id="UP000193804"/>
    </source>
</evidence>
<keyword evidence="2 8" id="KW-0813">Transport</keyword>
<keyword evidence="6 8" id="KW-0472">Membrane</keyword>
<evidence type="ECO:0000256" key="5">
    <source>
        <dbReference type="ARBA" id="ARBA00023077"/>
    </source>
</evidence>
<evidence type="ECO:0000259" key="11">
    <source>
        <dbReference type="Pfam" id="PF00593"/>
    </source>
</evidence>
<accession>A0A1X7I5A7</accession>
<dbReference type="InterPro" id="IPR000531">
    <property type="entry name" value="Beta-barrel_TonB"/>
</dbReference>
<dbReference type="InterPro" id="IPR037066">
    <property type="entry name" value="Plug_dom_sf"/>
</dbReference>
<dbReference type="PROSITE" id="PS52016">
    <property type="entry name" value="TONB_DEPENDENT_REC_3"/>
    <property type="match status" value="1"/>
</dbReference>
<dbReference type="InterPro" id="IPR008969">
    <property type="entry name" value="CarboxyPept-like_regulatory"/>
</dbReference>
<dbReference type="InterPro" id="IPR018247">
    <property type="entry name" value="EF_Hand_1_Ca_BS"/>
</dbReference>
<feature type="chain" id="PRO_5013163377" evidence="10">
    <location>
        <begin position="22"/>
        <end position="1025"/>
    </location>
</feature>
<dbReference type="InterPro" id="IPR039426">
    <property type="entry name" value="TonB-dep_rcpt-like"/>
</dbReference>
<dbReference type="GO" id="GO:0009279">
    <property type="term" value="C:cell outer membrane"/>
    <property type="evidence" value="ECO:0007669"/>
    <property type="project" value="UniProtKB-SubCell"/>
</dbReference>